<sequence>MKLNLVEYGFGLIRADLADGLKTIMFSTPYVEQQIKANIANAIKNCTKKSSFSIKVSNGKSNIEMNLNAEIDSHLSLVKVCEL</sequence>
<dbReference type="STRING" id="1187848.A1QO_00680"/>
<comment type="caution">
    <text evidence="1">The sequence shown here is derived from an EMBL/GenBank/DDBJ whole genome shotgun (WGS) entry which is preliminary data.</text>
</comment>
<reference evidence="1 2" key="1">
    <citation type="journal article" date="2012" name="Science">
        <title>Ecological populations of bacteria act as socially cohesive units of antibiotic production and resistance.</title>
        <authorList>
            <person name="Cordero O.X."/>
            <person name="Wildschutte H."/>
            <person name="Kirkup B."/>
            <person name="Proehl S."/>
            <person name="Ngo L."/>
            <person name="Hussain F."/>
            <person name="Le Roux F."/>
            <person name="Mincer T."/>
            <person name="Polz M.F."/>
        </authorList>
    </citation>
    <scope>NUCLEOTIDE SEQUENCE [LARGE SCALE GENOMIC DNA]</scope>
    <source>
        <strain evidence="1 2">ZF-129</strain>
    </source>
</reference>
<protein>
    <submittedName>
        <fullName evidence="1">Uncharacterized protein</fullName>
    </submittedName>
</protein>
<proteinExistence type="predicted"/>
<gene>
    <name evidence="1" type="ORF">A1QO_00680</name>
</gene>
<evidence type="ECO:0000313" key="2">
    <source>
        <dbReference type="Proteomes" id="UP000094741"/>
    </source>
</evidence>
<dbReference type="EMBL" id="AJYQ02000078">
    <property type="protein sequence ID" value="OEE35307.1"/>
    <property type="molecule type" value="Genomic_DNA"/>
</dbReference>
<name>A0A1E5BGB9_9VIBR</name>
<dbReference type="Proteomes" id="UP000094741">
    <property type="component" value="Unassembled WGS sequence"/>
</dbReference>
<evidence type="ECO:0000313" key="1">
    <source>
        <dbReference type="EMBL" id="OEE35307.1"/>
    </source>
</evidence>
<dbReference type="RefSeq" id="WP_017041662.1">
    <property type="nucleotide sequence ID" value="NZ_AJYQ02000078.1"/>
</dbReference>
<organism evidence="1 2">
    <name type="scientific">Vibrio genomosp. F10 str. ZF-129</name>
    <dbReference type="NCBI Taxonomy" id="1187848"/>
    <lineage>
        <taxon>Bacteria</taxon>
        <taxon>Pseudomonadati</taxon>
        <taxon>Pseudomonadota</taxon>
        <taxon>Gammaproteobacteria</taxon>
        <taxon>Vibrionales</taxon>
        <taxon>Vibrionaceae</taxon>
        <taxon>Vibrio</taxon>
    </lineage>
</organism>
<accession>A0A1E5BGB9</accession>
<dbReference type="AlphaFoldDB" id="A0A1E5BGB9"/>